<dbReference type="SMART" id="SM00454">
    <property type="entry name" value="SAM"/>
    <property type="match status" value="1"/>
</dbReference>
<reference evidence="3 4" key="1">
    <citation type="journal article" date="2019" name="PLoS Biol.">
        <title>Sex chromosomes control vertical transmission of feminizing Wolbachia symbionts in an isopod.</title>
        <authorList>
            <person name="Becking T."/>
            <person name="Chebbi M.A."/>
            <person name="Giraud I."/>
            <person name="Moumen B."/>
            <person name="Laverre T."/>
            <person name="Caubet Y."/>
            <person name="Peccoud J."/>
            <person name="Gilbert C."/>
            <person name="Cordaux R."/>
        </authorList>
    </citation>
    <scope>NUCLEOTIDE SEQUENCE [LARGE SCALE GENOMIC DNA]</scope>
    <source>
        <strain evidence="3">ANa2</strain>
        <tissue evidence="3">Whole body excluding digestive tract and cuticle</tissue>
    </source>
</reference>
<gene>
    <name evidence="3" type="primary">Scm</name>
    <name evidence="3" type="ORF">Anas_06337</name>
</gene>
<dbReference type="InterPro" id="IPR013761">
    <property type="entry name" value="SAM/pointed_sf"/>
</dbReference>
<feature type="domain" description="SAM" evidence="2">
    <location>
        <begin position="95"/>
        <end position="163"/>
    </location>
</feature>
<dbReference type="GO" id="GO:0045892">
    <property type="term" value="P:negative regulation of DNA-templated transcription"/>
    <property type="evidence" value="ECO:0007669"/>
    <property type="project" value="TreeGrafter"/>
</dbReference>
<dbReference type="GO" id="GO:0042393">
    <property type="term" value="F:histone binding"/>
    <property type="evidence" value="ECO:0007669"/>
    <property type="project" value="TreeGrafter"/>
</dbReference>
<feature type="compositionally biased region" description="Basic and acidic residues" evidence="1">
    <location>
        <begin position="1"/>
        <end position="23"/>
    </location>
</feature>
<feature type="region of interest" description="Disordered" evidence="1">
    <location>
        <begin position="1"/>
        <end position="84"/>
    </location>
</feature>
<dbReference type="Pfam" id="PF00536">
    <property type="entry name" value="SAM_1"/>
    <property type="match status" value="1"/>
</dbReference>
<dbReference type="InterPro" id="IPR050548">
    <property type="entry name" value="PcG_chromatin_remod_factors"/>
</dbReference>
<dbReference type="OrthoDB" id="5912862at2759"/>
<keyword evidence="4" id="KW-1185">Reference proteome</keyword>
<dbReference type="GO" id="GO:0005634">
    <property type="term" value="C:nucleus"/>
    <property type="evidence" value="ECO:0007669"/>
    <property type="project" value="TreeGrafter"/>
</dbReference>
<dbReference type="SUPFAM" id="SSF47769">
    <property type="entry name" value="SAM/Pointed domain"/>
    <property type="match status" value="1"/>
</dbReference>
<dbReference type="PANTHER" id="PTHR12247:SF132">
    <property type="entry name" value="POLYCOMB PROTEIN SCM"/>
    <property type="match status" value="1"/>
</dbReference>
<accession>A0A5N5TCL9</accession>
<evidence type="ECO:0000313" key="3">
    <source>
        <dbReference type="EMBL" id="KAB7503828.1"/>
    </source>
</evidence>
<dbReference type="GO" id="GO:0003682">
    <property type="term" value="F:chromatin binding"/>
    <property type="evidence" value="ECO:0007669"/>
    <property type="project" value="TreeGrafter"/>
</dbReference>
<dbReference type="InterPro" id="IPR001660">
    <property type="entry name" value="SAM"/>
</dbReference>
<feature type="compositionally biased region" description="Low complexity" evidence="1">
    <location>
        <begin position="27"/>
        <end position="37"/>
    </location>
</feature>
<feature type="compositionally biased region" description="Low complexity" evidence="1">
    <location>
        <begin position="62"/>
        <end position="73"/>
    </location>
</feature>
<evidence type="ECO:0000256" key="1">
    <source>
        <dbReference type="SAM" id="MobiDB-lite"/>
    </source>
</evidence>
<dbReference type="Gene3D" id="1.10.150.50">
    <property type="entry name" value="Transcription Factor, Ets-1"/>
    <property type="match status" value="1"/>
</dbReference>
<comment type="caution">
    <text evidence="3">The sequence shown here is derived from an EMBL/GenBank/DDBJ whole genome shotgun (WGS) entry which is preliminary data.</text>
</comment>
<proteinExistence type="predicted"/>
<name>A0A5N5TCL9_9CRUS</name>
<dbReference type="Proteomes" id="UP000326759">
    <property type="component" value="Unassembled WGS sequence"/>
</dbReference>
<dbReference type="AlphaFoldDB" id="A0A5N5TCL9"/>
<dbReference type="EMBL" id="SEYY01004346">
    <property type="protein sequence ID" value="KAB7503828.1"/>
    <property type="molecule type" value="Genomic_DNA"/>
</dbReference>
<feature type="compositionally biased region" description="Polar residues" evidence="1">
    <location>
        <begin position="38"/>
        <end position="61"/>
    </location>
</feature>
<evidence type="ECO:0000313" key="4">
    <source>
        <dbReference type="Proteomes" id="UP000326759"/>
    </source>
</evidence>
<protein>
    <submittedName>
        <fullName evidence="3">Polycomb protein Scm</fullName>
    </submittedName>
</protein>
<dbReference type="PANTHER" id="PTHR12247">
    <property type="entry name" value="POLYCOMB GROUP PROTEIN"/>
    <property type="match status" value="1"/>
</dbReference>
<evidence type="ECO:0000259" key="2">
    <source>
        <dbReference type="SMART" id="SM00454"/>
    </source>
</evidence>
<sequence>MQSEKETSTTTREGFRQQERRTGEVTSSPSYSSTNASQLSKELVSQSTWSEEQFSSNNTWTPSSEASNSNPSNKENKNPIPFRIRTRKIKMKRNPRDWTVEEVINFISASDPKLACHANAFRHHEIDGRAFLLVTYDVLTKHMNIKLGPALKICNLVSNIKTNRNRKTDRRLSL</sequence>
<organism evidence="3 4">
    <name type="scientific">Armadillidium nasatum</name>
    <dbReference type="NCBI Taxonomy" id="96803"/>
    <lineage>
        <taxon>Eukaryota</taxon>
        <taxon>Metazoa</taxon>
        <taxon>Ecdysozoa</taxon>
        <taxon>Arthropoda</taxon>
        <taxon>Crustacea</taxon>
        <taxon>Multicrustacea</taxon>
        <taxon>Malacostraca</taxon>
        <taxon>Eumalacostraca</taxon>
        <taxon>Peracarida</taxon>
        <taxon>Isopoda</taxon>
        <taxon>Oniscidea</taxon>
        <taxon>Crinocheta</taxon>
        <taxon>Armadillidiidae</taxon>
        <taxon>Armadillidium</taxon>
    </lineage>
</organism>